<dbReference type="InterPro" id="IPR003043">
    <property type="entry name" value="Uropor_MeTrfase_CS"/>
</dbReference>
<dbReference type="RefSeq" id="WP_149108476.1">
    <property type="nucleotide sequence ID" value="NZ_CP042425.1"/>
</dbReference>
<dbReference type="GO" id="GO:0009236">
    <property type="term" value="P:cobalamin biosynthetic process"/>
    <property type="evidence" value="ECO:0007669"/>
    <property type="project" value="UniProtKB-KW"/>
</dbReference>
<evidence type="ECO:0000259" key="11">
    <source>
        <dbReference type="Pfam" id="PF00590"/>
    </source>
</evidence>
<evidence type="ECO:0000256" key="4">
    <source>
        <dbReference type="ARBA" id="ARBA00022603"/>
    </source>
</evidence>
<dbReference type="InterPro" id="IPR006366">
    <property type="entry name" value="CobA/CysG_C"/>
</dbReference>
<dbReference type="EC" id="2.1.1.107" evidence="2"/>
<dbReference type="GO" id="GO:0004851">
    <property type="term" value="F:uroporphyrin-III C-methyltransferase activity"/>
    <property type="evidence" value="ECO:0007669"/>
    <property type="project" value="UniProtKB-EC"/>
</dbReference>
<accession>A0A5C1A323</accession>
<evidence type="ECO:0000256" key="3">
    <source>
        <dbReference type="ARBA" id="ARBA00022573"/>
    </source>
</evidence>
<keyword evidence="5 10" id="KW-0808">Transferase</keyword>
<dbReference type="FunFam" id="3.40.1010.10:FF:000001">
    <property type="entry name" value="Siroheme synthase"/>
    <property type="match status" value="1"/>
</dbReference>
<dbReference type="InterPro" id="IPR014777">
    <property type="entry name" value="4pyrrole_Mease_sub1"/>
</dbReference>
<dbReference type="NCBIfam" id="TIGR01469">
    <property type="entry name" value="cobA_cysG_Cterm"/>
    <property type="match status" value="1"/>
</dbReference>
<keyword evidence="6" id="KW-0949">S-adenosyl-L-methionine</keyword>
<dbReference type="FunFam" id="3.30.950.10:FF:000001">
    <property type="entry name" value="Siroheme synthase"/>
    <property type="match status" value="1"/>
</dbReference>
<dbReference type="CDD" id="cd11642">
    <property type="entry name" value="SUMT"/>
    <property type="match status" value="1"/>
</dbReference>
<comment type="similarity">
    <text evidence="1 10">Belongs to the precorrin methyltransferase family.</text>
</comment>
<dbReference type="Gene3D" id="3.30.950.10">
    <property type="entry name" value="Methyltransferase, Cobalt-precorrin-4 Transmethylase, Domain 2"/>
    <property type="match status" value="1"/>
</dbReference>
<evidence type="ECO:0000256" key="7">
    <source>
        <dbReference type="ARBA" id="ARBA00023244"/>
    </source>
</evidence>
<evidence type="ECO:0000256" key="8">
    <source>
        <dbReference type="ARBA" id="ARBA00025705"/>
    </source>
</evidence>
<feature type="domain" description="Tetrapyrrole methylase" evidence="11">
    <location>
        <begin position="13"/>
        <end position="225"/>
    </location>
</feature>
<dbReference type="InterPro" id="IPR035996">
    <property type="entry name" value="4pyrrol_Methylase_sf"/>
</dbReference>
<dbReference type="PROSITE" id="PS00839">
    <property type="entry name" value="SUMT_1"/>
    <property type="match status" value="1"/>
</dbReference>
<evidence type="ECO:0000256" key="9">
    <source>
        <dbReference type="ARBA" id="ARBA00060548"/>
    </source>
</evidence>
<evidence type="ECO:0000256" key="6">
    <source>
        <dbReference type="ARBA" id="ARBA00022691"/>
    </source>
</evidence>
<dbReference type="Gene3D" id="3.40.1010.10">
    <property type="entry name" value="Cobalt-precorrin-4 Transmethylase, Domain 1"/>
    <property type="match status" value="1"/>
</dbReference>
<sequence length="263" mass="27518">MLSRLEPSARPGTVYLVGAGPGSADLITVRGLKLLQSADVVAHDALIHAELLAEISPAAERVFVGKRGYCVGSTRQETIHELLARHAREGRSVVRLKCGDPCVFGRGGEEAEYLAEQGIPFEIVPGVTTALGACAAANIPLTHREAGQVVAFVTGHFDPDSAECKLDWAALAGLSNLVIYMGLRHVERITAKLAAAGMPGDTPAAVIENATLPGMRTIDGELATIAGLARAAGVQAPAIIVIGPAVRFRDRLLQLAELAHTSN</sequence>
<dbReference type="PROSITE" id="PS00840">
    <property type="entry name" value="SUMT_2"/>
    <property type="match status" value="1"/>
</dbReference>
<evidence type="ECO:0000256" key="2">
    <source>
        <dbReference type="ARBA" id="ARBA00012162"/>
    </source>
</evidence>
<proteinExistence type="inferred from homology"/>
<keyword evidence="13" id="KW-1185">Reference proteome</keyword>
<dbReference type="Proteomes" id="UP000324974">
    <property type="component" value="Chromosome"/>
</dbReference>
<dbReference type="AlphaFoldDB" id="A0A5C1A323"/>
<dbReference type="EMBL" id="CP042425">
    <property type="protein sequence ID" value="QEL13511.1"/>
    <property type="molecule type" value="Genomic_DNA"/>
</dbReference>
<comment type="pathway">
    <text evidence="9">Cofactor biosynthesis; adenosylcobalamin biosynthesis; precorrin-2 from uroporphyrinogen III: step 1/1.</text>
</comment>
<organism evidence="12 13">
    <name type="scientific">Limnoglobus roseus</name>
    <dbReference type="NCBI Taxonomy" id="2598579"/>
    <lineage>
        <taxon>Bacteria</taxon>
        <taxon>Pseudomonadati</taxon>
        <taxon>Planctomycetota</taxon>
        <taxon>Planctomycetia</taxon>
        <taxon>Gemmatales</taxon>
        <taxon>Gemmataceae</taxon>
        <taxon>Limnoglobus</taxon>
    </lineage>
</organism>
<name>A0A5C1A323_9BACT</name>
<dbReference type="GO" id="GO:0019354">
    <property type="term" value="P:siroheme biosynthetic process"/>
    <property type="evidence" value="ECO:0007669"/>
    <property type="project" value="InterPro"/>
</dbReference>
<dbReference type="InterPro" id="IPR014776">
    <property type="entry name" value="4pyrrole_Mease_sub2"/>
</dbReference>
<dbReference type="InterPro" id="IPR000878">
    <property type="entry name" value="4pyrrol_Mease"/>
</dbReference>
<dbReference type="NCBIfam" id="NF004790">
    <property type="entry name" value="PRK06136.1"/>
    <property type="match status" value="1"/>
</dbReference>
<protein>
    <recommendedName>
        <fullName evidence="2">uroporphyrinogen-III C-methyltransferase</fullName>
        <ecNumber evidence="2">2.1.1.107</ecNumber>
    </recommendedName>
</protein>
<gene>
    <name evidence="12" type="primary">cobA_1</name>
    <name evidence="12" type="ORF">PX52LOC_00368</name>
</gene>
<dbReference type="InterPro" id="IPR050161">
    <property type="entry name" value="Siro_Cobalamin_biosynth"/>
</dbReference>
<comment type="pathway">
    <text evidence="8">Porphyrin-containing compound metabolism; siroheme biosynthesis; precorrin-2 from uroporphyrinogen III: step 1/1.</text>
</comment>
<dbReference type="Pfam" id="PF00590">
    <property type="entry name" value="TP_methylase"/>
    <property type="match status" value="1"/>
</dbReference>
<dbReference type="SUPFAM" id="SSF53790">
    <property type="entry name" value="Tetrapyrrole methylase"/>
    <property type="match status" value="1"/>
</dbReference>
<dbReference type="OrthoDB" id="9815856at2"/>
<evidence type="ECO:0000256" key="5">
    <source>
        <dbReference type="ARBA" id="ARBA00022679"/>
    </source>
</evidence>
<evidence type="ECO:0000256" key="1">
    <source>
        <dbReference type="ARBA" id="ARBA00005879"/>
    </source>
</evidence>
<dbReference type="PANTHER" id="PTHR45790">
    <property type="entry name" value="SIROHEME SYNTHASE-RELATED"/>
    <property type="match status" value="1"/>
</dbReference>
<dbReference type="GO" id="GO:0032259">
    <property type="term" value="P:methylation"/>
    <property type="evidence" value="ECO:0007669"/>
    <property type="project" value="UniProtKB-KW"/>
</dbReference>
<evidence type="ECO:0000313" key="12">
    <source>
        <dbReference type="EMBL" id="QEL13511.1"/>
    </source>
</evidence>
<keyword evidence="7" id="KW-0627">Porphyrin biosynthesis</keyword>
<dbReference type="PANTHER" id="PTHR45790:SF3">
    <property type="entry name" value="S-ADENOSYL-L-METHIONINE-DEPENDENT UROPORPHYRINOGEN III METHYLTRANSFERASE, CHLOROPLASTIC"/>
    <property type="match status" value="1"/>
</dbReference>
<reference evidence="13" key="1">
    <citation type="submission" date="2019-08" db="EMBL/GenBank/DDBJ databases">
        <title>Limnoglobus roseus gen. nov., sp. nov., a novel freshwater planctomycete with a giant genome from the family Gemmataceae.</title>
        <authorList>
            <person name="Kulichevskaya I.S."/>
            <person name="Naumoff D.G."/>
            <person name="Miroshnikov K."/>
            <person name="Ivanova A."/>
            <person name="Philippov D.A."/>
            <person name="Hakobyan A."/>
            <person name="Rijpstra I.C."/>
            <person name="Sinninghe Damste J.S."/>
            <person name="Liesack W."/>
            <person name="Dedysh S.N."/>
        </authorList>
    </citation>
    <scope>NUCLEOTIDE SEQUENCE [LARGE SCALE GENOMIC DNA]</scope>
    <source>
        <strain evidence="13">PX52</strain>
    </source>
</reference>
<keyword evidence="3" id="KW-0169">Cobalamin biosynthesis</keyword>
<keyword evidence="4 10" id="KW-0489">Methyltransferase</keyword>
<evidence type="ECO:0000313" key="13">
    <source>
        <dbReference type="Proteomes" id="UP000324974"/>
    </source>
</evidence>
<dbReference type="KEGG" id="lrs:PX52LOC_00368"/>
<evidence type="ECO:0000256" key="10">
    <source>
        <dbReference type="RuleBase" id="RU003960"/>
    </source>
</evidence>